<reference evidence="2 3" key="1">
    <citation type="submission" date="2024-02" db="EMBL/GenBank/DDBJ databases">
        <title>De novo assembly and annotation of 12 fungi associated with fruit tree decline syndrome in Ontario, Canada.</title>
        <authorList>
            <person name="Sulman M."/>
            <person name="Ellouze W."/>
            <person name="Ilyukhin E."/>
        </authorList>
    </citation>
    <scope>NUCLEOTIDE SEQUENCE [LARGE SCALE GENOMIC DNA]</scope>
    <source>
        <strain evidence="2 3">M1-105</strain>
    </source>
</reference>
<dbReference type="InterPro" id="IPR011009">
    <property type="entry name" value="Kinase-like_dom_sf"/>
</dbReference>
<comment type="caution">
    <text evidence="2">The sequence shown here is derived from an EMBL/GenBank/DDBJ whole genome shotgun (WGS) entry which is preliminary data.</text>
</comment>
<organism evidence="2 3">
    <name type="scientific">Neofusicoccum ribis</name>
    <dbReference type="NCBI Taxonomy" id="45134"/>
    <lineage>
        <taxon>Eukaryota</taxon>
        <taxon>Fungi</taxon>
        <taxon>Dikarya</taxon>
        <taxon>Ascomycota</taxon>
        <taxon>Pezizomycotina</taxon>
        <taxon>Dothideomycetes</taxon>
        <taxon>Dothideomycetes incertae sedis</taxon>
        <taxon>Botryosphaeriales</taxon>
        <taxon>Botryosphaeriaceae</taxon>
        <taxon>Neofusicoccum</taxon>
    </lineage>
</organism>
<keyword evidence="3" id="KW-1185">Reference proteome</keyword>
<evidence type="ECO:0000313" key="3">
    <source>
        <dbReference type="Proteomes" id="UP001521116"/>
    </source>
</evidence>
<accession>A0ABR3SUV8</accession>
<evidence type="ECO:0000256" key="1">
    <source>
        <dbReference type="SAM" id="MobiDB-lite"/>
    </source>
</evidence>
<dbReference type="PANTHER" id="PTHR21310">
    <property type="entry name" value="AMINOGLYCOSIDE PHOSPHOTRANSFERASE-RELATED-RELATED"/>
    <property type="match status" value="1"/>
</dbReference>
<dbReference type="PANTHER" id="PTHR21310:SF13">
    <property type="entry name" value="AMINOGLYCOSIDE PHOSPHOTRANSFERASE DOMAIN-CONTAINING PROTEIN"/>
    <property type="match status" value="1"/>
</dbReference>
<feature type="region of interest" description="Disordered" evidence="1">
    <location>
        <begin position="1"/>
        <end position="68"/>
    </location>
</feature>
<dbReference type="Proteomes" id="UP001521116">
    <property type="component" value="Unassembled WGS sequence"/>
</dbReference>
<name>A0ABR3SUV8_9PEZI</name>
<protein>
    <recommendedName>
        <fullName evidence="4">Aminoglycoside phosphotransferase domain-containing protein</fullName>
    </recommendedName>
</protein>
<gene>
    <name evidence="2" type="ORF">SLS56_004998</name>
</gene>
<dbReference type="Gene3D" id="3.30.200.20">
    <property type="entry name" value="Phosphorylase Kinase, domain 1"/>
    <property type="match status" value="1"/>
</dbReference>
<dbReference type="EMBL" id="JAJVDC020000048">
    <property type="protein sequence ID" value="KAL1630326.1"/>
    <property type="molecule type" value="Genomic_DNA"/>
</dbReference>
<dbReference type="SUPFAM" id="SSF56112">
    <property type="entry name" value="Protein kinase-like (PK-like)"/>
    <property type="match status" value="1"/>
</dbReference>
<feature type="compositionally biased region" description="Basic and acidic residues" evidence="1">
    <location>
        <begin position="1"/>
        <end position="10"/>
    </location>
</feature>
<evidence type="ECO:0000313" key="2">
    <source>
        <dbReference type="EMBL" id="KAL1630326.1"/>
    </source>
</evidence>
<dbReference type="InterPro" id="IPR051678">
    <property type="entry name" value="AGP_Transferase"/>
</dbReference>
<proteinExistence type="predicted"/>
<sequence>MGNAERRAERATSLIRLMRRTSDEGEEYSAAMSSPSEPDAADTAPGDSNTAQPTVCDFPPSLHPTPPADLYEEQRARYAWTKKRTTNAAWISDIKATLRPYVDEIGIAYEDLSIRHFRNGGTHVLYTVRDASAAPEAPEFVFRITNSTFPWYKTESEVAVMELVSKHTTIPIPRVYAYDSSSENPIHNEWMLLSKVRGDSYARLADTLSLPQKLAVARTLADWRHQLSLLRFPNIGAIYRSPPTTTGNPRSLSAYHTGPTIDHAWTSSWRSSYAPSLLLPRGPFPTPHALLSAYIAHAQHELQHDARQRAHTHLGSLRARLRAVANVALLAALPFASPRAPLAPQRAQLRLSLAAQIARAHARHGAAADVVDWSAAAKYPTRAAYADGLEDCAALRRVVDEVCGGDESAAATVVDHHDVTAHNVLVGGADGAAPVGLVDWENVHAVPPALVEAVPPLVVAEADAAVAEQMRRAYDARLEELGSALLDAGLSATGWDLREVWELVVAAGEVDEEHRVGVQEMLWALEEEGTRGRALMCEREDVRG</sequence>
<evidence type="ECO:0008006" key="4">
    <source>
        <dbReference type="Google" id="ProtNLM"/>
    </source>
</evidence>